<dbReference type="Gene3D" id="1.20.5.170">
    <property type="match status" value="1"/>
</dbReference>
<dbReference type="Proteomes" id="UP000187406">
    <property type="component" value="Unassembled WGS sequence"/>
</dbReference>
<name>A0A1Q3CED5_CEPFO</name>
<dbReference type="AlphaFoldDB" id="A0A1Q3CED5"/>
<evidence type="ECO:0000256" key="1">
    <source>
        <dbReference type="SAM" id="Coils"/>
    </source>
</evidence>
<dbReference type="OrthoDB" id="848707at2759"/>
<dbReference type="SUPFAM" id="SSF140693">
    <property type="entry name" value="IpaD-like"/>
    <property type="match status" value="1"/>
</dbReference>
<protein>
    <submittedName>
        <fullName evidence="2">Uncharacterized protein</fullName>
    </submittedName>
</protein>
<feature type="coiled-coil region" evidence="1">
    <location>
        <begin position="156"/>
        <end position="183"/>
    </location>
</feature>
<gene>
    <name evidence="2" type="ORF">CFOL_v3_22065</name>
</gene>
<dbReference type="EMBL" id="BDDD01001830">
    <property type="protein sequence ID" value="GAV78600.1"/>
    <property type="molecule type" value="Genomic_DNA"/>
</dbReference>
<sequence>MNLRIVSSPHEEFSLSSTVKGQRIFLDSRVLASILHIPHTGIYIFQYKKWPKVEGFTPITSCQFSGTKLKKEDTYNKSTLNRMGWKKQDGNWTYCPKSDQGQKIEREEHEEIPPWEAQEAPPFQVQGSSSTRDYDRMMEFMSARFDALNTRFDSMEASIEGKFEQVNSRLDNLENDHMTIRSDFETIEDSIYYDLHVTKRRLKRLERKLVASKTIDTCEDTSGDESSHDYDPPPARFLIAMCCCFSL</sequence>
<reference evidence="3" key="1">
    <citation type="submission" date="2016-04" db="EMBL/GenBank/DDBJ databases">
        <title>Cephalotus genome sequencing.</title>
        <authorList>
            <person name="Fukushima K."/>
            <person name="Hasebe M."/>
            <person name="Fang X."/>
        </authorList>
    </citation>
    <scope>NUCLEOTIDE SEQUENCE [LARGE SCALE GENOMIC DNA]</scope>
    <source>
        <strain evidence="3">cv. St1</strain>
    </source>
</reference>
<accession>A0A1Q3CED5</accession>
<dbReference type="InParanoid" id="A0A1Q3CED5"/>
<keyword evidence="1" id="KW-0175">Coiled coil</keyword>
<keyword evidence="3" id="KW-1185">Reference proteome</keyword>
<comment type="caution">
    <text evidence="2">The sequence shown here is derived from an EMBL/GenBank/DDBJ whole genome shotgun (WGS) entry which is preliminary data.</text>
</comment>
<proteinExistence type="predicted"/>
<evidence type="ECO:0000313" key="3">
    <source>
        <dbReference type="Proteomes" id="UP000187406"/>
    </source>
</evidence>
<dbReference type="InterPro" id="IPR036708">
    <property type="entry name" value="BipD-like_sf"/>
</dbReference>
<organism evidence="2 3">
    <name type="scientific">Cephalotus follicularis</name>
    <name type="common">Albany pitcher plant</name>
    <dbReference type="NCBI Taxonomy" id="3775"/>
    <lineage>
        <taxon>Eukaryota</taxon>
        <taxon>Viridiplantae</taxon>
        <taxon>Streptophyta</taxon>
        <taxon>Embryophyta</taxon>
        <taxon>Tracheophyta</taxon>
        <taxon>Spermatophyta</taxon>
        <taxon>Magnoliopsida</taxon>
        <taxon>eudicotyledons</taxon>
        <taxon>Gunneridae</taxon>
        <taxon>Pentapetalae</taxon>
        <taxon>rosids</taxon>
        <taxon>fabids</taxon>
        <taxon>Oxalidales</taxon>
        <taxon>Cephalotaceae</taxon>
        <taxon>Cephalotus</taxon>
    </lineage>
</organism>
<evidence type="ECO:0000313" key="2">
    <source>
        <dbReference type="EMBL" id="GAV78600.1"/>
    </source>
</evidence>